<dbReference type="EMBL" id="ML978714">
    <property type="protein sequence ID" value="KAF2089392.1"/>
    <property type="molecule type" value="Genomic_DNA"/>
</dbReference>
<dbReference type="OrthoDB" id="3231004at2759"/>
<proteinExistence type="predicted"/>
<evidence type="ECO:0000313" key="3">
    <source>
        <dbReference type="Proteomes" id="UP000799776"/>
    </source>
</evidence>
<sequence>MSLTAPYDNAMRLGQGFNTYTQEIRIEDAVKIGSKRVGPNQVTGAATAVKPQLLPVPKRSAPVVVTPPASPPVTPSKRKGISDTADSKNEGTSRAGTAGTEAISELPGAAALKSRSLPSPAASIMGDDSDVEVFFDLSDAPLKANNQSVTFSTRAIDNVSDIMDALNISTALSIKYGTIHGNGSASFVNENKVLDSQLNYVVSVKVNNDADSDPQDMEFHPIDDLPPEKFTEVYGDAFISGFLEGGEFNAVISIQVNDRSKLRSVKQAVDLQLALGPSPVSVGAKESIDKSHHELLQDTEITISVNWTGGGDIKKPEVPWTLSSVVAIANAFPSMVARHSSKTAAVLTRYTSLRSFQAWRWKRIAQESAFADKFEILNYTPCTLYTADLFDALMTYKKLWKHIGHNRKQTFMVPDPLIHLGFSLDTLNSFTAPIPLDPCALNEARLLCREAMTLITEEAARLVDHPHLAYADFDPLTRRTRMKRPNYAYPEVLAERLPVRLDNDAASATQAIAAASSNGSSVDAAAILTQSFAPAPGALYCHLIGDAPDPDRRYKPFTSLALTEPRRGAGQTDSRAGASTGALSSTSSNSLTRLSIHGYTHHAYQLSSFSSASAHAIGGLGFSTATNTSSDTTSHPDGCAHHYGHEASSPDNWIASNLSTSTTTSSLAAAEVSRVDVYWVPGEGRIAGLVLYDEFAGKVTERLGWRQWVRGGRRGEEPRGLRVLRQEAPRDGERWTFVGVTGEWDESVLGGSVLSRVSGVWRKL</sequence>
<gene>
    <name evidence="2" type="ORF">K490DRAFT_55003</name>
</gene>
<accession>A0A6A5YBY7</accession>
<name>A0A6A5YBY7_9PEZI</name>
<organism evidence="2 3">
    <name type="scientific">Saccharata proteae CBS 121410</name>
    <dbReference type="NCBI Taxonomy" id="1314787"/>
    <lineage>
        <taxon>Eukaryota</taxon>
        <taxon>Fungi</taxon>
        <taxon>Dikarya</taxon>
        <taxon>Ascomycota</taxon>
        <taxon>Pezizomycotina</taxon>
        <taxon>Dothideomycetes</taxon>
        <taxon>Dothideomycetes incertae sedis</taxon>
        <taxon>Botryosphaeriales</taxon>
        <taxon>Saccharataceae</taxon>
        <taxon>Saccharata</taxon>
    </lineage>
</organism>
<evidence type="ECO:0000256" key="1">
    <source>
        <dbReference type="SAM" id="MobiDB-lite"/>
    </source>
</evidence>
<reference evidence="2" key="1">
    <citation type="journal article" date="2020" name="Stud. Mycol.">
        <title>101 Dothideomycetes genomes: a test case for predicting lifestyles and emergence of pathogens.</title>
        <authorList>
            <person name="Haridas S."/>
            <person name="Albert R."/>
            <person name="Binder M."/>
            <person name="Bloem J."/>
            <person name="Labutti K."/>
            <person name="Salamov A."/>
            <person name="Andreopoulos B."/>
            <person name="Baker S."/>
            <person name="Barry K."/>
            <person name="Bills G."/>
            <person name="Bluhm B."/>
            <person name="Cannon C."/>
            <person name="Castanera R."/>
            <person name="Culley D."/>
            <person name="Daum C."/>
            <person name="Ezra D."/>
            <person name="Gonzalez J."/>
            <person name="Henrissat B."/>
            <person name="Kuo A."/>
            <person name="Liang C."/>
            <person name="Lipzen A."/>
            <person name="Lutzoni F."/>
            <person name="Magnuson J."/>
            <person name="Mondo S."/>
            <person name="Nolan M."/>
            <person name="Ohm R."/>
            <person name="Pangilinan J."/>
            <person name="Park H.-J."/>
            <person name="Ramirez L."/>
            <person name="Alfaro M."/>
            <person name="Sun H."/>
            <person name="Tritt A."/>
            <person name="Yoshinaga Y."/>
            <person name="Zwiers L.-H."/>
            <person name="Turgeon B."/>
            <person name="Goodwin S."/>
            <person name="Spatafora J."/>
            <person name="Crous P."/>
            <person name="Grigoriev I."/>
        </authorList>
    </citation>
    <scope>NUCLEOTIDE SEQUENCE</scope>
    <source>
        <strain evidence="2">CBS 121410</strain>
    </source>
</reference>
<protein>
    <submittedName>
        <fullName evidence="2">Uncharacterized protein</fullName>
    </submittedName>
</protein>
<feature type="region of interest" description="Disordered" evidence="1">
    <location>
        <begin position="61"/>
        <end position="103"/>
    </location>
</feature>
<evidence type="ECO:0000313" key="2">
    <source>
        <dbReference type="EMBL" id="KAF2089392.1"/>
    </source>
</evidence>
<keyword evidence="3" id="KW-1185">Reference proteome</keyword>
<feature type="compositionally biased region" description="Low complexity" evidence="1">
    <location>
        <begin position="574"/>
        <end position="587"/>
    </location>
</feature>
<dbReference type="Proteomes" id="UP000799776">
    <property type="component" value="Unassembled WGS sequence"/>
</dbReference>
<feature type="region of interest" description="Disordered" evidence="1">
    <location>
        <begin position="559"/>
        <end position="587"/>
    </location>
</feature>
<dbReference type="AlphaFoldDB" id="A0A6A5YBY7"/>